<proteinExistence type="predicted"/>
<dbReference type="WormBase" id="D2063.4b">
    <property type="protein sequence ID" value="CE51687"/>
    <property type="gene ID" value="WBGene00044529"/>
    <property type="gene designation" value="irld-1"/>
</dbReference>
<dbReference type="KEGG" id="cel:CELE_D2063.4"/>
<reference evidence="2 3" key="1">
    <citation type="journal article" date="1998" name="Science">
        <title>Genome sequence of the nematode C. elegans: a platform for investigating biology.</title>
        <authorList>
            <consortium name="The C. elegans sequencing consortium"/>
            <person name="Sulson J.E."/>
            <person name="Waterston R."/>
        </authorList>
    </citation>
    <scope>NUCLEOTIDE SEQUENCE [LARGE SCALE GENOMIC DNA]</scope>
    <source>
        <strain evidence="2 3">Bristol N2</strain>
    </source>
</reference>
<keyword evidence="1" id="KW-0812">Transmembrane</keyword>
<keyword evidence="1" id="KW-0472">Membrane</keyword>
<dbReference type="AlphaFoldDB" id="A0A168H489"/>
<name>A0A168H489_CAEEL</name>
<accession>A0A168H489</accession>
<organism evidence="2 3">
    <name type="scientific">Caenorhabditis elegans</name>
    <dbReference type="NCBI Taxonomy" id="6239"/>
    <lineage>
        <taxon>Eukaryota</taxon>
        <taxon>Metazoa</taxon>
        <taxon>Ecdysozoa</taxon>
        <taxon>Nematoda</taxon>
        <taxon>Chromadorea</taxon>
        <taxon>Rhabditida</taxon>
        <taxon>Rhabditina</taxon>
        <taxon>Rhabditomorpha</taxon>
        <taxon>Rhabditoidea</taxon>
        <taxon>Rhabditidae</taxon>
        <taxon>Peloderinae</taxon>
        <taxon>Caenorhabditis</taxon>
    </lineage>
</organism>
<keyword evidence="3" id="KW-1185">Reference proteome</keyword>
<evidence type="ECO:0000313" key="4">
    <source>
        <dbReference type="WormBase" id="D2063.4b"/>
    </source>
</evidence>
<dbReference type="GeneID" id="3896819"/>
<sequence>MNDYNLWYLAGHPARTFLIDSSLSAEICLEDVFKPLAGIMGFLFVALASALSTILFYDRSN</sequence>
<keyword evidence="1" id="KW-1133">Transmembrane helix</keyword>
<dbReference type="EMBL" id="BX284605">
    <property type="protein sequence ID" value="SAP35560.1"/>
    <property type="molecule type" value="Genomic_DNA"/>
</dbReference>
<dbReference type="ExpressionAtlas" id="A0A168H489">
    <property type="expression patterns" value="baseline and differential"/>
</dbReference>
<evidence type="ECO:0000313" key="2">
    <source>
        <dbReference type="EMBL" id="SAP35560.1"/>
    </source>
</evidence>
<dbReference type="Proteomes" id="UP000001940">
    <property type="component" value="Chromosome V"/>
</dbReference>
<evidence type="ECO:0000256" key="1">
    <source>
        <dbReference type="SAM" id="Phobius"/>
    </source>
</evidence>
<gene>
    <name evidence="2 4" type="primary">irld-1</name>
    <name evidence="2" type="ORF">CELE_D2063.4</name>
    <name evidence="4" type="ORF">D2063.4</name>
</gene>
<protein>
    <submittedName>
        <fullName evidence="2">Recep_L_domain domain-containing protein</fullName>
    </submittedName>
</protein>
<evidence type="ECO:0000313" key="3">
    <source>
        <dbReference type="Proteomes" id="UP000001940"/>
    </source>
</evidence>
<dbReference type="Bgee" id="WBGene00044529">
    <property type="expression patterns" value="Expressed in pharyngeal muscle cell (C elegans) and 3 other cell types or tissues"/>
</dbReference>
<dbReference type="OrthoDB" id="5777463at2759"/>
<dbReference type="AGR" id="WB:WBGene00044529"/>
<feature type="transmembrane region" description="Helical" evidence="1">
    <location>
        <begin position="36"/>
        <end position="57"/>
    </location>
</feature>
<dbReference type="RefSeq" id="NP_001033472.2">
    <property type="nucleotide sequence ID" value="NM_001038383.4"/>
</dbReference>
<dbReference type="CTD" id="3896819"/>